<proteinExistence type="predicted"/>
<organism evidence="1 2">
    <name type="scientific">Heterodermia speciosa</name>
    <dbReference type="NCBI Taxonomy" id="116794"/>
    <lineage>
        <taxon>Eukaryota</taxon>
        <taxon>Fungi</taxon>
        <taxon>Dikarya</taxon>
        <taxon>Ascomycota</taxon>
        <taxon>Pezizomycotina</taxon>
        <taxon>Lecanoromycetes</taxon>
        <taxon>OSLEUM clade</taxon>
        <taxon>Lecanoromycetidae</taxon>
        <taxon>Caliciales</taxon>
        <taxon>Physciaceae</taxon>
        <taxon>Heterodermia</taxon>
    </lineage>
</organism>
<keyword evidence="2" id="KW-1185">Reference proteome</keyword>
<sequence length="136" mass="15452">MAFKRKRDTSDLESHANASVLIIFAPNYRQVVLVSKPRKPLETSYAEANHALKESMFALFLEINTIRLFSDLRTELPAGKFVMAKRKRDQTENSGPVIIADNLRTVSDTLLRLWQILGETITVEKHSSQKAIKDPI</sequence>
<name>A0A8H3IH24_9LECA</name>
<evidence type="ECO:0000313" key="2">
    <source>
        <dbReference type="Proteomes" id="UP000664521"/>
    </source>
</evidence>
<reference evidence="1" key="1">
    <citation type="submission" date="2021-03" db="EMBL/GenBank/DDBJ databases">
        <authorList>
            <person name="Tagirdzhanova G."/>
        </authorList>
    </citation>
    <scope>NUCLEOTIDE SEQUENCE</scope>
</reference>
<accession>A0A8H3IH24</accession>
<evidence type="ECO:0000313" key="1">
    <source>
        <dbReference type="EMBL" id="CAF9920560.1"/>
    </source>
</evidence>
<dbReference type="EMBL" id="CAJPDS010000026">
    <property type="protein sequence ID" value="CAF9920560.1"/>
    <property type="molecule type" value="Genomic_DNA"/>
</dbReference>
<protein>
    <submittedName>
        <fullName evidence="1">Uncharacterized protein</fullName>
    </submittedName>
</protein>
<gene>
    <name evidence="1" type="ORF">HETSPECPRED_004281</name>
</gene>
<dbReference type="AlphaFoldDB" id="A0A8H3IH24"/>
<dbReference type="Proteomes" id="UP000664521">
    <property type="component" value="Unassembled WGS sequence"/>
</dbReference>
<comment type="caution">
    <text evidence="1">The sequence shown here is derived from an EMBL/GenBank/DDBJ whole genome shotgun (WGS) entry which is preliminary data.</text>
</comment>